<evidence type="ECO:0000313" key="5">
    <source>
        <dbReference type="Proteomes" id="UP000022910"/>
    </source>
</evidence>
<feature type="domain" description="CCHC-type" evidence="2">
    <location>
        <begin position="132"/>
        <end position="145"/>
    </location>
</feature>
<dbReference type="SUPFAM" id="SSF82771">
    <property type="entry name" value="GIY-YIG endonuclease"/>
    <property type="match status" value="1"/>
</dbReference>
<organism evidence="4 5">
    <name type="scientific">Rhizophagus irregularis (strain DAOM 197198w)</name>
    <name type="common">Glomus intraradices</name>
    <dbReference type="NCBI Taxonomy" id="1432141"/>
    <lineage>
        <taxon>Eukaryota</taxon>
        <taxon>Fungi</taxon>
        <taxon>Fungi incertae sedis</taxon>
        <taxon>Mucoromycota</taxon>
        <taxon>Glomeromycotina</taxon>
        <taxon>Glomeromycetes</taxon>
        <taxon>Glomerales</taxon>
        <taxon>Glomeraceae</taxon>
        <taxon>Rhizophagus</taxon>
    </lineage>
</organism>
<dbReference type="Gene3D" id="3.40.1440.10">
    <property type="entry name" value="GIY-YIG endonuclease"/>
    <property type="match status" value="1"/>
</dbReference>
<dbReference type="InterPro" id="IPR001878">
    <property type="entry name" value="Znf_CCHC"/>
</dbReference>
<feature type="domain" description="CCHC-type" evidence="2">
    <location>
        <begin position="166"/>
        <end position="180"/>
    </location>
</feature>
<keyword evidence="5" id="KW-1185">Reference proteome</keyword>
<sequence>MDTVYVLECSNNKYYVGKTRRNVNTRFEEHRNGTGSEWTRLYRPIRIVESERSNNSHLELNKTLDYMSRYGIDDVRGSCYSNVNLSETEKQNIRQLLSSRNDTCYNCGRTGHFANNCNFSNENANNNNSHGCFKCGSTDHFAYDCNNYFDESDSSCDENDDNKFYRCFRCGSPSHFANNCYKESDSSNDEDNSYYDDNERLSYVVCYRCGHTGHYANRCNN</sequence>
<dbReference type="InterPro" id="IPR036875">
    <property type="entry name" value="Znf_CCHC_sf"/>
</dbReference>
<protein>
    <recommendedName>
        <fullName evidence="6">Nucleic acid binding protein / zinc ion binding protein</fullName>
    </recommendedName>
</protein>
<feature type="domain" description="GIY-YIG" evidence="3">
    <location>
        <begin position="1"/>
        <end position="72"/>
    </location>
</feature>
<dbReference type="SMR" id="A0A015JZY8"/>
<dbReference type="OrthoDB" id="3863715at2759"/>
<dbReference type="InterPro" id="IPR000305">
    <property type="entry name" value="GIY-YIG_endonuc"/>
</dbReference>
<dbReference type="SMART" id="SM00343">
    <property type="entry name" value="ZnF_C2HC"/>
    <property type="match status" value="4"/>
</dbReference>
<dbReference type="PANTHER" id="PTHR23002">
    <property type="entry name" value="ZINC FINGER CCHC DOMAIN CONTAINING PROTEIN"/>
    <property type="match status" value="1"/>
</dbReference>
<dbReference type="SUPFAM" id="SSF57756">
    <property type="entry name" value="Retrovirus zinc finger-like domains"/>
    <property type="match status" value="2"/>
</dbReference>
<evidence type="ECO:0000313" key="4">
    <source>
        <dbReference type="EMBL" id="EXX52736.1"/>
    </source>
</evidence>
<dbReference type="Proteomes" id="UP000022910">
    <property type="component" value="Unassembled WGS sequence"/>
</dbReference>
<comment type="caution">
    <text evidence="4">The sequence shown here is derived from an EMBL/GenBank/DDBJ whole genome shotgun (WGS) entry which is preliminary data.</text>
</comment>
<dbReference type="Gene3D" id="4.10.60.10">
    <property type="entry name" value="Zinc finger, CCHC-type"/>
    <property type="match status" value="2"/>
</dbReference>
<reference evidence="4 5" key="1">
    <citation type="submission" date="2014-02" db="EMBL/GenBank/DDBJ databases">
        <title>Single nucleus genome sequencing reveals high similarity among nuclei of an endomycorrhizal fungus.</title>
        <authorList>
            <person name="Lin K."/>
            <person name="Geurts R."/>
            <person name="Zhang Z."/>
            <person name="Limpens E."/>
            <person name="Saunders D.G."/>
            <person name="Mu D."/>
            <person name="Pang E."/>
            <person name="Cao H."/>
            <person name="Cha H."/>
            <person name="Lin T."/>
            <person name="Zhou Q."/>
            <person name="Shang Y."/>
            <person name="Li Y."/>
            <person name="Ivanov S."/>
            <person name="Sharma T."/>
            <person name="Velzen R.V."/>
            <person name="Ruijter N.D."/>
            <person name="Aanen D.K."/>
            <person name="Win J."/>
            <person name="Kamoun S."/>
            <person name="Bisseling T."/>
            <person name="Huang S."/>
        </authorList>
    </citation>
    <scope>NUCLEOTIDE SEQUENCE [LARGE SCALE GENOMIC DNA]</scope>
    <source>
        <strain evidence="5">DAOM197198w</strain>
    </source>
</reference>
<dbReference type="HOGENOM" id="CLU_1343882_0_0_1"/>
<dbReference type="AlphaFoldDB" id="A0A015JZY8"/>
<evidence type="ECO:0000256" key="1">
    <source>
        <dbReference type="PROSITE-ProRule" id="PRU00047"/>
    </source>
</evidence>
<dbReference type="Pfam" id="PF01541">
    <property type="entry name" value="GIY-YIG"/>
    <property type="match status" value="1"/>
</dbReference>
<evidence type="ECO:0000259" key="3">
    <source>
        <dbReference type="PROSITE" id="PS50164"/>
    </source>
</evidence>
<dbReference type="EMBL" id="JEMT01029228">
    <property type="protein sequence ID" value="EXX52736.1"/>
    <property type="molecule type" value="Genomic_DNA"/>
</dbReference>
<dbReference type="PROSITE" id="PS50164">
    <property type="entry name" value="GIY_YIG"/>
    <property type="match status" value="1"/>
</dbReference>
<evidence type="ECO:0008006" key="6">
    <source>
        <dbReference type="Google" id="ProtNLM"/>
    </source>
</evidence>
<gene>
    <name evidence="4" type="ORF">RirG_250480</name>
</gene>
<name>A0A015JZY8_RHIIW</name>
<feature type="domain" description="CCHC-type" evidence="2">
    <location>
        <begin position="206"/>
        <end position="219"/>
    </location>
</feature>
<accession>A0A015JZY8</accession>
<dbReference type="PROSITE" id="PS50158">
    <property type="entry name" value="ZF_CCHC"/>
    <property type="match status" value="4"/>
</dbReference>
<proteinExistence type="predicted"/>
<dbReference type="GO" id="GO:0003676">
    <property type="term" value="F:nucleic acid binding"/>
    <property type="evidence" value="ECO:0007669"/>
    <property type="project" value="InterPro"/>
</dbReference>
<dbReference type="InterPro" id="IPR051714">
    <property type="entry name" value="Znf_CCHC_NABP"/>
</dbReference>
<keyword evidence="1" id="KW-0479">Metal-binding</keyword>
<keyword evidence="1" id="KW-0863">Zinc-finger</keyword>
<dbReference type="GO" id="GO:0008270">
    <property type="term" value="F:zinc ion binding"/>
    <property type="evidence" value="ECO:0007669"/>
    <property type="project" value="UniProtKB-KW"/>
</dbReference>
<dbReference type="Pfam" id="PF00098">
    <property type="entry name" value="zf-CCHC"/>
    <property type="match status" value="3"/>
</dbReference>
<keyword evidence="1" id="KW-0862">Zinc</keyword>
<evidence type="ECO:0000259" key="2">
    <source>
        <dbReference type="PROSITE" id="PS50158"/>
    </source>
</evidence>
<dbReference type="InterPro" id="IPR035901">
    <property type="entry name" value="GIY-YIG_endonuc_sf"/>
</dbReference>
<feature type="domain" description="CCHC-type" evidence="2">
    <location>
        <begin position="104"/>
        <end position="117"/>
    </location>
</feature>
<dbReference type="STRING" id="1432141.A0A015JZY8"/>